<comment type="caution">
    <text evidence="1">The sequence shown here is derived from an EMBL/GenBank/DDBJ whole genome shotgun (WGS) entry which is preliminary data.</text>
</comment>
<sequence>MIHRYWTSFSILPNMVLNNAWLEASSMAAGDGTPGATANSGGPARYSASWVGQMMSLVAPRQSALLGQQRIPVGQLGIHTLGINSEVSLSLLTLSIRTFGATANNVRITATP</sequence>
<gene>
    <name evidence="1" type="ORF">AVEN_11489_1</name>
</gene>
<proteinExistence type="predicted"/>
<reference evidence="1 2" key="1">
    <citation type="journal article" date="2019" name="Sci. Rep.">
        <title>Orb-weaving spider Araneus ventricosus genome elucidates the spidroin gene catalogue.</title>
        <authorList>
            <person name="Kono N."/>
            <person name="Nakamura H."/>
            <person name="Ohtoshi R."/>
            <person name="Moran D.A.P."/>
            <person name="Shinohara A."/>
            <person name="Yoshida Y."/>
            <person name="Fujiwara M."/>
            <person name="Mori M."/>
            <person name="Tomita M."/>
            <person name="Arakawa K."/>
        </authorList>
    </citation>
    <scope>NUCLEOTIDE SEQUENCE [LARGE SCALE GENOMIC DNA]</scope>
</reference>
<organism evidence="1 2">
    <name type="scientific">Araneus ventricosus</name>
    <name type="common">Orbweaver spider</name>
    <name type="synonym">Epeira ventricosa</name>
    <dbReference type="NCBI Taxonomy" id="182803"/>
    <lineage>
        <taxon>Eukaryota</taxon>
        <taxon>Metazoa</taxon>
        <taxon>Ecdysozoa</taxon>
        <taxon>Arthropoda</taxon>
        <taxon>Chelicerata</taxon>
        <taxon>Arachnida</taxon>
        <taxon>Araneae</taxon>
        <taxon>Araneomorphae</taxon>
        <taxon>Entelegynae</taxon>
        <taxon>Araneoidea</taxon>
        <taxon>Araneidae</taxon>
        <taxon>Araneus</taxon>
    </lineage>
</organism>
<protein>
    <submittedName>
        <fullName evidence="1">Uncharacterized protein</fullName>
    </submittedName>
</protein>
<dbReference type="EMBL" id="BGPR01002914">
    <property type="protein sequence ID" value="GBM80970.1"/>
    <property type="molecule type" value="Genomic_DNA"/>
</dbReference>
<name>A0A4Y2ITF0_ARAVE</name>
<dbReference type="Proteomes" id="UP000499080">
    <property type="component" value="Unassembled WGS sequence"/>
</dbReference>
<keyword evidence="2" id="KW-1185">Reference proteome</keyword>
<evidence type="ECO:0000313" key="1">
    <source>
        <dbReference type="EMBL" id="GBM80970.1"/>
    </source>
</evidence>
<dbReference type="AlphaFoldDB" id="A0A4Y2ITF0"/>
<accession>A0A4Y2ITF0</accession>
<evidence type="ECO:0000313" key="2">
    <source>
        <dbReference type="Proteomes" id="UP000499080"/>
    </source>
</evidence>